<keyword evidence="4" id="KW-1185">Reference proteome</keyword>
<accession>A0ABX1GT21</accession>
<evidence type="ECO:0000313" key="4">
    <source>
        <dbReference type="Proteomes" id="UP000718451"/>
    </source>
</evidence>
<dbReference type="PANTHER" id="PTHR43668:SF2">
    <property type="entry name" value="ALLANTOINASE"/>
    <property type="match status" value="1"/>
</dbReference>
<organism evidence="3 4">
    <name type="scientific">Croceivirga thetidis</name>
    <dbReference type="NCBI Taxonomy" id="2721623"/>
    <lineage>
        <taxon>Bacteria</taxon>
        <taxon>Pseudomonadati</taxon>
        <taxon>Bacteroidota</taxon>
        <taxon>Flavobacteriia</taxon>
        <taxon>Flavobacteriales</taxon>
        <taxon>Flavobacteriaceae</taxon>
        <taxon>Croceivirga</taxon>
    </lineage>
</organism>
<evidence type="ECO:0000259" key="2">
    <source>
        <dbReference type="Pfam" id="PF12890"/>
    </source>
</evidence>
<dbReference type="InterPro" id="IPR011059">
    <property type="entry name" value="Metal-dep_hydrolase_composite"/>
</dbReference>
<comment type="caution">
    <text evidence="3">The sequence shown here is derived from an EMBL/GenBank/DDBJ whole genome shotgun (WGS) entry which is preliminary data.</text>
</comment>
<dbReference type="InterPro" id="IPR032466">
    <property type="entry name" value="Metal_Hydrolase"/>
</dbReference>
<proteinExistence type="predicted"/>
<dbReference type="InterPro" id="IPR024403">
    <property type="entry name" value="DHOase_cat"/>
</dbReference>
<dbReference type="Proteomes" id="UP000718451">
    <property type="component" value="Unassembled WGS sequence"/>
</dbReference>
<evidence type="ECO:0000256" key="1">
    <source>
        <dbReference type="ARBA" id="ARBA00022975"/>
    </source>
</evidence>
<sequence length="418" mass="45984">MNALLKSAIIVDSTNPKFHLKKRDILIRNGKIEKIANKIEVDNTVKTIALKNLHVSLGWFDSSVSFGEPGFEERETITNGLRTASKSGFTDIVLNTNTYPTPSNRSNIVYLKDRSKGEVCNLHPMGCLSVNSQGELMAELFDMSKAGAVAFSDYKHAIDNANLFKIALQYTQNFGGTVLSFPHDSQLTGKAVMNEGKTSTSLGLKGQPNLAEELRVNRDLFLLEYTGGSLHIPTISTAQSVKLISDAKKKGLNVSCSVAVHNLFLTDKKVEQFDANFKVNPPLRTEKDAKALVKGIQNGTIDFITSDHSPIDIEEKRLEFDNAEFGTIGMESTFGAINALLGFEEAITLLTKRTKWSNIETPEFQEGSKACLTLFNPEGEYQFSEANVYSTSKNSAFYGETLKGHVYGTINNGKSQLN</sequence>
<protein>
    <submittedName>
        <fullName evidence="3">Dihydroorotase</fullName>
    </submittedName>
</protein>
<dbReference type="Gene3D" id="2.30.40.10">
    <property type="entry name" value="Urease, subunit C, domain 1"/>
    <property type="match status" value="1"/>
</dbReference>
<keyword evidence="1" id="KW-0665">Pyrimidine biosynthesis</keyword>
<name>A0ABX1GT21_9FLAO</name>
<feature type="domain" description="Dihydroorotase catalytic" evidence="2">
    <location>
        <begin position="58"/>
        <end position="238"/>
    </location>
</feature>
<dbReference type="Gene3D" id="3.20.20.140">
    <property type="entry name" value="Metal-dependent hydrolases"/>
    <property type="match status" value="1"/>
</dbReference>
<reference evidence="3 4" key="1">
    <citation type="submission" date="2020-04" db="EMBL/GenBank/DDBJ databases">
        <authorList>
            <person name="Yoon J."/>
        </authorList>
    </citation>
    <scope>NUCLEOTIDE SEQUENCE [LARGE SCALE GENOMIC DNA]</scope>
    <source>
        <strain evidence="3 4">DJ-13</strain>
    </source>
</reference>
<dbReference type="CDD" id="cd01317">
    <property type="entry name" value="DHOase_IIa"/>
    <property type="match status" value="1"/>
</dbReference>
<dbReference type="PANTHER" id="PTHR43668">
    <property type="entry name" value="ALLANTOINASE"/>
    <property type="match status" value="1"/>
</dbReference>
<dbReference type="InterPro" id="IPR004722">
    <property type="entry name" value="DHOase"/>
</dbReference>
<gene>
    <name evidence="3" type="ORF">HCU67_09400</name>
</gene>
<dbReference type="EMBL" id="JAAWWL010000002">
    <property type="protein sequence ID" value="NKI32155.1"/>
    <property type="molecule type" value="Genomic_DNA"/>
</dbReference>
<dbReference type="Pfam" id="PF12890">
    <property type="entry name" value="DHOase"/>
    <property type="match status" value="1"/>
</dbReference>
<dbReference type="RefSeq" id="WP_168552374.1">
    <property type="nucleotide sequence ID" value="NZ_JAAWWL010000002.1"/>
</dbReference>
<evidence type="ECO:0000313" key="3">
    <source>
        <dbReference type="EMBL" id="NKI32155.1"/>
    </source>
</evidence>
<dbReference type="InterPro" id="IPR050138">
    <property type="entry name" value="DHOase/Allantoinase_Hydrolase"/>
</dbReference>
<dbReference type="SUPFAM" id="SSF51338">
    <property type="entry name" value="Composite domain of metallo-dependent hydrolases"/>
    <property type="match status" value="1"/>
</dbReference>
<dbReference type="SUPFAM" id="SSF51556">
    <property type="entry name" value="Metallo-dependent hydrolases"/>
    <property type="match status" value="1"/>
</dbReference>